<evidence type="ECO:0000313" key="2">
    <source>
        <dbReference type="Proteomes" id="UP000049855"/>
    </source>
</evidence>
<dbReference type="EMBL" id="CTRP01000016">
    <property type="protein sequence ID" value="CQR75072.1"/>
    <property type="molecule type" value="Genomic_DNA"/>
</dbReference>
<dbReference type="Pfam" id="PF04860">
    <property type="entry name" value="Phage_portal"/>
    <property type="match status" value="1"/>
</dbReference>
<evidence type="ECO:0000313" key="1">
    <source>
        <dbReference type="EMBL" id="CQR75072.1"/>
    </source>
</evidence>
<accession>A0A0U1L5U8</accession>
<dbReference type="InterPro" id="IPR006944">
    <property type="entry name" value="Phage/GTA_portal"/>
</dbReference>
<dbReference type="AlphaFoldDB" id="A0A0U1L5U8"/>
<proteinExistence type="predicted"/>
<reference evidence="2" key="1">
    <citation type="submission" date="2015-03" db="EMBL/GenBank/DDBJ databases">
        <authorList>
            <person name="Nijsse Bart"/>
        </authorList>
    </citation>
    <scope>NUCLEOTIDE SEQUENCE [LARGE SCALE GENOMIC DNA]</scope>
</reference>
<dbReference type="Proteomes" id="UP000049855">
    <property type="component" value="Unassembled WGS sequence"/>
</dbReference>
<organism evidence="1 2">
    <name type="scientific">Sporomusa ovata</name>
    <dbReference type="NCBI Taxonomy" id="2378"/>
    <lineage>
        <taxon>Bacteria</taxon>
        <taxon>Bacillati</taxon>
        <taxon>Bacillota</taxon>
        <taxon>Negativicutes</taxon>
        <taxon>Selenomonadales</taxon>
        <taxon>Sporomusaceae</taxon>
        <taxon>Sporomusa</taxon>
    </lineage>
</organism>
<sequence length="66" mass="7463">MGHLLLWGNAFAQIIRDGRGRVVALYPLLPNKMTVNRTTKASFTINTKKMAKAICYAAMKFFIFPD</sequence>
<name>A0A0U1L5U8_9FIRM</name>
<protein>
    <submittedName>
        <fullName evidence="1">Phage portal protein</fullName>
    </submittedName>
</protein>
<gene>
    <name evidence="1" type="ORF">SpAn4DRAFT_4436</name>
</gene>
<keyword evidence="2" id="KW-1185">Reference proteome</keyword>